<dbReference type="PANTHER" id="PTHR11002">
    <property type="entry name" value="CARBONIC ANHYDRASE"/>
    <property type="match status" value="1"/>
</dbReference>
<feature type="binding site" evidence="9">
    <location>
        <position position="43"/>
    </location>
    <ligand>
        <name>Zn(2+)</name>
        <dbReference type="ChEBI" id="CHEBI:29105"/>
    </ligand>
</feature>
<dbReference type="NCBIfam" id="NF007756">
    <property type="entry name" value="PRK10437.1"/>
    <property type="match status" value="1"/>
</dbReference>
<evidence type="ECO:0000256" key="3">
    <source>
        <dbReference type="ARBA" id="ARBA00022723"/>
    </source>
</evidence>
<keyword evidence="12" id="KW-1185">Reference proteome</keyword>
<dbReference type="Proteomes" id="UP000675747">
    <property type="component" value="Unassembled WGS sequence"/>
</dbReference>
<comment type="similarity">
    <text evidence="1">Belongs to the beta-class carbonic anhydrase family.</text>
</comment>
<evidence type="ECO:0000256" key="5">
    <source>
        <dbReference type="ARBA" id="ARBA00023239"/>
    </source>
</evidence>
<evidence type="ECO:0000256" key="7">
    <source>
        <dbReference type="ARBA" id="ARBA00048348"/>
    </source>
</evidence>
<dbReference type="GO" id="GO:0004089">
    <property type="term" value="F:carbonate dehydratase activity"/>
    <property type="evidence" value="ECO:0007669"/>
    <property type="project" value="UniProtKB-EC"/>
</dbReference>
<gene>
    <name evidence="10" type="primary">can</name>
    <name evidence="11" type="ORF">KB893_002270</name>
    <name evidence="10" type="ORF">KB893_10710</name>
</gene>
<evidence type="ECO:0000256" key="6">
    <source>
        <dbReference type="ARBA" id="ARBA00039351"/>
    </source>
</evidence>
<dbReference type="PROSITE" id="PS00704">
    <property type="entry name" value="PROK_CO2_ANHYDRASE_1"/>
    <property type="match status" value="1"/>
</dbReference>
<protein>
    <recommendedName>
        <fullName evidence="6">Carbonic anhydrase 2</fullName>
        <ecNumber evidence="2">4.2.1.1</ecNumber>
    </recommendedName>
    <alternativeName>
        <fullName evidence="8">Carbonate dehydratase 2</fullName>
    </alternativeName>
</protein>
<evidence type="ECO:0000256" key="1">
    <source>
        <dbReference type="ARBA" id="ARBA00006217"/>
    </source>
</evidence>
<feature type="binding site" evidence="9">
    <location>
        <position position="102"/>
    </location>
    <ligand>
        <name>Zn(2+)</name>
        <dbReference type="ChEBI" id="CHEBI:29105"/>
    </ligand>
</feature>
<dbReference type="Pfam" id="PF00484">
    <property type="entry name" value="Pro_CA"/>
    <property type="match status" value="1"/>
</dbReference>
<dbReference type="PANTHER" id="PTHR11002:SF76">
    <property type="entry name" value="CARBONIC ANHYDRASE"/>
    <property type="match status" value="1"/>
</dbReference>
<dbReference type="EMBL" id="JAGQFT020000001">
    <property type="protein sequence ID" value="MBS7455958.1"/>
    <property type="molecule type" value="Genomic_DNA"/>
</dbReference>
<evidence type="ECO:0000313" key="12">
    <source>
        <dbReference type="Proteomes" id="UP000675747"/>
    </source>
</evidence>
<dbReference type="CDD" id="cd00883">
    <property type="entry name" value="beta_CA_cladeA"/>
    <property type="match status" value="1"/>
</dbReference>
<dbReference type="InterPro" id="IPR001765">
    <property type="entry name" value="Carbonic_anhydrase"/>
</dbReference>
<keyword evidence="3 9" id="KW-0479">Metal-binding</keyword>
<dbReference type="RefSeq" id="WP_211926905.1">
    <property type="nucleotide sequence ID" value="NZ_JAGQFT020000001.1"/>
</dbReference>
<feature type="binding site" evidence="9">
    <location>
        <position position="99"/>
    </location>
    <ligand>
        <name>Zn(2+)</name>
        <dbReference type="ChEBI" id="CHEBI:29105"/>
    </ligand>
</feature>
<comment type="catalytic activity">
    <reaction evidence="7">
        <text>hydrogencarbonate + H(+) = CO2 + H2O</text>
        <dbReference type="Rhea" id="RHEA:10748"/>
        <dbReference type="ChEBI" id="CHEBI:15377"/>
        <dbReference type="ChEBI" id="CHEBI:15378"/>
        <dbReference type="ChEBI" id="CHEBI:16526"/>
        <dbReference type="ChEBI" id="CHEBI:17544"/>
        <dbReference type="EC" id="4.2.1.1"/>
    </reaction>
</comment>
<feature type="binding site" evidence="9">
    <location>
        <position position="45"/>
    </location>
    <ligand>
        <name>Zn(2+)</name>
        <dbReference type="ChEBI" id="CHEBI:29105"/>
    </ligand>
</feature>
<dbReference type="GO" id="GO:0015976">
    <property type="term" value="P:carbon utilization"/>
    <property type="evidence" value="ECO:0007669"/>
    <property type="project" value="InterPro"/>
</dbReference>
<evidence type="ECO:0000256" key="9">
    <source>
        <dbReference type="PIRSR" id="PIRSR601765-1"/>
    </source>
</evidence>
<dbReference type="SMART" id="SM00947">
    <property type="entry name" value="Pro_CA"/>
    <property type="match status" value="1"/>
</dbReference>
<dbReference type="InterPro" id="IPR015892">
    <property type="entry name" value="Carbonic_anhydrase_CS"/>
</dbReference>
<keyword evidence="5" id="KW-0456">Lyase</keyword>
<name>A0A8J7VWH6_9GAMM</name>
<dbReference type="InterPro" id="IPR036874">
    <property type="entry name" value="Carbonic_anhydrase_sf"/>
</dbReference>
<reference evidence="11 12" key="1">
    <citation type="journal article" date="2021" name="Microbiol. Resour. Announc.">
        <title>Draft Genome Sequence of Coralloluteibacterium stylophorae LMG 29479T.</title>
        <authorList>
            <person name="Karlyshev A.V."/>
            <person name="Kudryashova E.B."/>
            <person name="Ariskina E.V."/>
            <person name="Conroy A.P."/>
            <person name="Abidueva E.Y."/>
        </authorList>
    </citation>
    <scope>NUCLEOTIDE SEQUENCE [LARGE SCALE GENOMIC DNA]</scope>
    <source>
        <strain evidence="11 12">LMG 29479</strain>
    </source>
</reference>
<reference evidence="10" key="2">
    <citation type="submission" date="2021-04" db="EMBL/GenBank/DDBJ databases">
        <authorList>
            <person name="Karlyshev A.V."/>
        </authorList>
    </citation>
    <scope>NUCLEOTIDE SEQUENCE</scope>
    <source>
        <strain evidence="10">LMG 29479</strain>
    </source>
</reference>
<comment type="caution">
    <text evidence="10">The sequence shown here is derived from an EMBL/GenBank/DDBJ whole genome shotgun (WGS) entry which is preliminary data.</text>
</comment>
<accession>A0A8J7VWH6</accession>
<dbReference type="Gene3D" id="3.40.1050.10">
    <property type="entry name" value="Carbonic anhydrase"/>
    <property type="match status" value="1"/>
</dbReference>
<dbReference type="EC" id="4.2.1.1" evidence="2"/>
<evidence type="ECO:0000256" key="4">
    <source>
        <dbReference type="ARBA" id="ARBA00022833"/>
    </source>
</evidence>
<evidence type="ECO:0000313" key="11">
    <source>
        <dbReference type="EMBL" id="MBS7455958.1"/>
    </source>
</evidence>
<dbReference type="EMBL" id="JAGQFT010000089">
    <property type="protein sequence ID" value="MBR0562983.1"/>
    <property type="molecule type" value="Genomic_DNA"/>
</dbReference>
<comment type="cofactor">
    <cofactor evidence="9">
        <name>Zn(2+)</name>
        <dbReference type="ChEBI" id="CHEBI:29105"/>
    </cofactor>
    <text evidence="9">Binds 1 zinc ion per subunit.</text>
</comment>
<organism evidence="10">
    <name type="scientific">Coralloluteibacterium stylophorae</name>
    <dbReference type="NCBI Taxonomy" id="1776034"/>
    <lineage>
        <taxon>Bacteria</taxon>
        <taxon>Pseudomonadati</taxon>
        <taxon>Pseudomonadota</taxon>
        <taxon>Gammaproteobacteria</taxon>
        <taxon>Lysobacterales</taxon>
        <taxon>Lysobacteraceae</taxon>
        <taxon>Coralloluteibacterium</taxon>
    </lineage>
</organism>
<keyword evidence="4 9" id="KW-0862">Zinc</keyword>
<dbReference type="AlphaFoldDB" id="A0A8J7VWH6"/>
<dbReference type="GO" id="GO:0008270">
    <property type="term" value="F:zinc ion binding"/>
    <property type="evidence" value="ECO:0007669"/>
    <property type="project" value="InterPro"/>
</dbReference>
<proteinExistence type="inferred from homology"/>
<evidence type="ECO:0000313" key="10">
    <source>
        <dbReference type="EMBL" id="MBR0562983.1"/>
    </source>
</evidence>
<dbReference type="SUPFAM" id="SSF53056">
    <property type="entry name" value="beta-carbonic anhydrase, cab"/>
    <property type="match status" value="1"/>
</dbReference>
<dbReference type="FunFam" id="3.40.1050.10:FF:000001">
    <property type="entry name" value="Carbonic anhydrase"/>
    <property type="match status" value="1"/>
</dbReference>
<evidence type="ECO:0000256" key="2">
    <source>
        <dbReference type="ARBA" id="ARBA00012925"/>
    </source>
</evidence>
<sequence length="222" mass="24326">MTHRLQHLLDANRAWADRVVAEDPGFFDRLVNQQAPEVLWIGCSDSRVPANQIIDMAPGEVFVHRNVANVVVHTDLNCLSAIQFAVELLKVRHILVVGHYGCSGVHASMTNTRVGLADNWLRHVGDVAAKHAGHLAGIEPEHLRHDRLCELNAIEQMLNVCQTTVVADAWARGQSLSVHAWVYSLRDGRVRVLSDGVSAPDELAPRYEAALARLPGLGPALA</sequence>
<evidence type="ECO:0000256" key="8">
    <source>
        <dbReference type="ARBA" id="ARBA00082533"/>
    </source>
</evidence>